<reference evidence="4 6" key="2">
    <citation type="submission" date="2020-02" db="EMBL/GenBank/DDBJ databases">
        <title>Genome sequence of Parvularcula flava strain NH6-79.</title>
        <authorList>
            <person name="Abdul Karim M.H."/>
            <person name="Lam M.Q."/>
            <person name="Chen S.J."/>
            <person name="Yahya A."/>
            <person name="Shahir S."/>
            <person name="Shamsir M.S."/>
            <person name="Chong C.S."/>
        </authorList>
    </citation>
    <scope>NUCLEOTIDE SEQUENCE [LARGE SCALE GENOMIC DNA]</scope>
    <source>
        <strain evidence="4 6">NH6-79</strain>
    </source>
</reference>
<gene>
    <name evidence="4" type="ORF">FF098_014780</name>
    <name evidence="3" type="ORF">GCM10011355_27420</name>
</gene>
<organism evidence="3 5">
    <name type="scientific">Aquisalinus luteolus</name>
    <dbReference type="NCBI Taxonomy" id="1566827"/>
    <lineage>
        <taxon>Bacteria</taxon>
        <taxon>Pseudomonadati</taxon>
        <taxon>Pseudomonadota</taxon>
        <taxon>Alphaproteobacteria</taxon>
        <taxon>Parvularculales</taxon>
        <taxon>Parvularculaceae</taxon>
        <taxon>Aquisalinus</taxon>
    </lineage>
</organism>
<protein>
    <submittedName>
        <fullName evidence="3">DUF2213 domain-containing protein</fullName>
    </submittedName>
</protein>
<dbReference type="EMBL" id="BMGZ01000003">
    <property type="protein sequence ID" value="GGI00048.1"/>
    <property type="molecule type" value="Genomic_DNA"/>
</dbReference>
<feature type="coiled-coil region" evidence="1">
    <location>
        <begin position="301"/>
        <end position="340"/>
    </location>
</feature>
<dbReference type="RefSeq" id="WP_155141951.1">
    <property type="nucleotide sequence ID" value="NZ_BMGZ01000003.1"/>
</dbReference>
<keyword evidence="1" id="KW-0175">Coiled coil</keyword>
<dbReference type="Proteomes" id="UP000818603">
    <property type="component" value="Unassembled WGS sequence"/>
</dbReference>
<evidence type="ECO:0000256" key="2">
    <source>
        <dbReference type="SAM" id="MobiDB-lite"/>
    </source>
</evidence>
<evidence type="ECO:0000313" key="6">
    <source>
        <dbReference type="Proteomes" id="UP000818603"/>
    </source>
</evidence>
<feature type="region of interest" description="Disordered" evidence="2">
    <location>
        <begin position="363"/>
        <end position="383"/>
    </location>
</feature>
<dbReference type="AlphaFoldDB" id="A0A8J3A4W4"/>
<keyword evidence="6" id="KW-1185">Reference proteome</keyword>
<reference evidence="3" key="3">
    <citation type="submission" date="2020-09" db="EMBL/GenBank/DDBJ databases">
        <authorList>
            <person name="Sun Q."/>
            <person name="Zhou Y."/>
        </authorList>
    </citation>
    <scope>NUCLEOTIDE SEQUENCE</scope>
    <source>
        <strain evidence="3">CGMCC 1.14984</strain>
    </source>
</reference>
<evidence type="ECO:0000313" key="4">
    <source>
        <dbReference type="EMBL" id="NHK29183.1"/>
    </source>
</evidence>
<name>A0A8J3A4W4_9PROT</name>
<proteinExistence type="predicted"/>
<comment type="caution">
    <text evidence="3">The sequence shown here is derived from an EMBL/GenBank/DDBJ whole genome shotgun (WGS) entry which is preliminary data.</text>
</comment>
<evidence type="ECO:0000256" key="1">
    <source>
        <dbReference type="SAM" id="Coils"/>
    </source>
</evidence>
<accession>A0A8J3A4W4</accession>
<sequence length="383" mass="42013">MINKRQFICNEASAPVRVNITTKVNLASIRQEKRNGRDVIIVPSATLPDDVIMNGIKYPAAEIEKSYRTLDKTPAPFGHPKVNGLFVSAKDPEGLNVSWIGAWNENVRRENGRVFLDKIIDVQKAKQSPEGQQVLNAIEQKQPIHTSTGLLCNLTGPDGDDHEYTATDILFDHDAILLNEDGAATPEQGVGIFVNSKGESEETKVINSAFDRADDEMDWAIDSLARALEKRDRAPMLERMKSAILSAFSGTERETSANRKEAEMAVTEEQFKTLSDKVDTLSESLTPEKLGEAIGNALKPITDKLEAVENAQKAKDDAELKELQDKIVKANLMKEDAAKELTLNAARALAETIKPQKAAAVNGAFQRPNDGPAFVLPKAEKEA</sequence>
<evidence type="ECO:0000313" key="5">
    <source>
        <dbReference type="Proteomes" id="UP000621856"/>
    </source>
</evidence>
<dbReference type="Proteomes" id="UP000621856">
    <property type="component" value="Unassembled WGS sequence"/>
</dbReference>
<evidence type="ECO:0000313" key="3">
    <source>
        <dbReference type="EMBL" id="GGI00048.1"/>
    </source>
</evidence>
<dbReference type="EMBL" id="VCJR02000003">
    <property type="protein sequence ID" value="NHK29183.1"/>
    <property type="molecule type" value="Genomic_DNA"/>
</dbReference>
<reference evidence="3" key="1">
    <citation type="journal article" date="2014" name="Int. J. Syst. Evol. Microbiol.">
        <title>Complete genome sequence of Corynebacterium casei LMG S-19264T (=DSM 44701T), isolated from a smear-ripened cheese.</title>
        <authorList>
            <consortium name="US DOE Joint Genome Institute (JGI-PGF)"/>
            <person name="Walter F."/>
            <person name="Albersmeier A."/>
            <person name="Kalinowski J."/>
            <person name="Ruckert C."/>
        </authorList>
    </citation>
    <scope>NUCLEOTIDE SEQUENCE</scope>
    <source>
        <strain evidence="3">CGMCC 1.14984</strain>
    </source>
</reference>